<feature type="transmembrane region" description="Helical" evidence="1">
    <location>
        <begin position="79"/>
        <end position="100"/>
    </location>
</feature>
<proteinExistence type="predicted"/>
<feature type="transmembrane region" description="Helical" evidence="1">
    <location>
        <begin position="12"/>
        <end position="32"/>
    </location>
</feature>
<keyword evidence="1" id="KW-0472">Membrane</keyword>
<accession>A0A6C0K8P0</accession>
<sequence length="114" mass="12513">MNKVIDFLNSSEFVAFFTFFCLFVIFAPGMVVELDEATDIIPGHSKIVKIGVKNIPQAIIDVMTLRKAPGNSTTKKATITNAMTVVMHGILGGLVASAVFSIDRKAWTFKYVKK</sequence>
<keyword evidence="1" id="KW-0812">Transmembrane</keyword>
<dbReference type="EMBL" id="MN740840">
    <property type="protein sequence ID" value="QHU14425.1"/>
    <property type="molecule type" value="Genomic_DNA"/>
</dbReference>
<name>A0A6C0K8P0_9ZZZZ</name>
<evidence type="ECO:0000256" key="1">
    <source>
        <dbReference type="SAM" id="Phobius"/>
    </source>
</evidence>
<protein>
    <submittedName>
        <fullName evidence="2">Uncharacterized protein</fullName>
    </submittedName>
</protein>
<keyword evidence="1" id="KW-1133">Transmembrane helix</keyword>
<organism evidence="2">
    <name type="scientific">viral metagenome</name>
    <dbReference type="NCBI Taxonomy" id="1070528"/>
    <lineage>
        <taxon>unclassified sequences</taxon>
        <taxon>metagenomes</taxon>
        <taxon>organismal metagenomes</taxon>
    </lineage>
</organism>
<dbReference type="AlphaFoldDB" id="A0A6C0K8P0"/>
<reference evidence="2" key="1">
    <citation type="journal article" date="2020" name="Nature">
        <title>Giant virus diversity and host interactions through global metagenomics.</title>
        <authorList>
            <person name="Schulz F."/>
            <person name="Roux S."/>
            <person name="Paez-Espino D."/>
            <person name="Jungbluth S."/>
            <person name="Walsh D.A."/>
            <person name="Denef V.J."/>
            <person name="McMahon K.D."/>
            <person name="Konstantinidis K.T."/>
            <person name="Eloe-Fadrosh E.A."/>
            <person name="Kyrpides N.C."/>
            <person name="Woyke T."/>
        </authorList>
    </citation>
    <scope>NUCLEOTIDE SEQUENCE</scope>
    <source>
        <strain evidence="2">GVMAG-S-1102113-118</strain>
    </source>
</reference>
<evidence type="ECO:0000313" key="2">
    <source>
        <dbReference type="EMBL" id="QHU14425.1"/>
    </source>
</evidence>